<evidence type="ECO:0000313" key="3">
    <source>
        <dbReference type="Proteomes" id="UP000463951"/>
    </source>
</evidence>
<keyword evidence="1" id="KW-0812">Transmembrane</keyword>
<dbReference type="Proteomes" id="UP000463951">
    <property type="component" value="Chromosome"/>
</dbReference>
<accession>A0A499V6R3</accession>
<organism evidence="2 3">
    <name type="scientific">Streptomyces antimycoticus</name>
    <dbReference type="NCBI Taxonomy" id="68175"/>
    <lineage>
        <taxon>Bacteria</taxon>
        <taxon>Bacillati</taxon>
        <taxon>Actinomycetota</taxon>
        <taxon>Actinomycetes</taxon>
        <taxon>Kitasatosporales</taxon>
        <taxon>Streptomycetaceae</taxon>
        <taxon>Streptomyces</taxon>
        <taxon>Streptomyces violaceusniger group</taxon>
    </lineage>
</organism>
<dbReference type="AlphaFoldDB" id="A0A499V6R3"/>
<proteinExistence type="predicted"/>
<name>A0A499V6R3_9ACTN</name>
<evidence type="ECO:0000256" key="1">
    <source>
        <dbReference type="SAM" id="Phobius"/>
    </source>
</evidence>
<sequence>MGETELGHERYENDVLPKICPFALYGLLFTITTLFALQGKGSPHSCWTSSVPPSRRNGRLGCCAAEAAFRGGRVGVSGWV</sequence>
<reference evidence="2 3" key="1">
    <citation type="journal article" date="2020" name="Int. J. Syst. Evol. Microbiol.">
        <title>Reclassification of Streptomyces castelarensis and Streptomyces sporoclivatus as later heterotypic synonyms of Streptomyces antimycoticus.</title>
        <authorList>
            <person name="Komaki H."/>
            <person name="Tamura T."/>
        </authorList>
    </citation>
    <scope>NUCLEOTIDE SEQUENCE [LARGE SCALE GENOMIC DNA]</scope>
    <source>
        <strain evidence="2 3">NBRC 100767</strain>
    </source>
</reference>
<keyword evidence="1" id="KW-1133">Transmembrane helix</keyword>
<evidence type="ECO:0000313" key="2">
    <source>
        <dbReference type="EMBL" id="BBJ45201.1"/>
    </source>
</evidence>
<dbReference type="EMBL" id="AP019620">
    <property type="protein sequence ID" value="BBJ45201.1"/>
    <property type="molecule type" value="Genomic_DNA"/>
</dbReference>
<feature type="transmembrane region" description="Helical" evidence="1">
    <location>
        <begin position="15"/>
        <end position="37"/>
    </location>
</feature>
<gene>
    <name evidence="2" type="ORF">SSPO_079190</name>
</gene>
<protein>
    <submittedName>
        <fullName evidence="2">Uncharacterized protein</fullName>
    </submittedName>
</protein>
<keyword evidence="1" id="KW-0472">Membrane</keyword>